<dbReference type="Proteomes" id="UP001221142">
    <property type="component" value="Unassembled WGS sequence"/>
</dbReference>
<feature type="transmembrane region" description="Helical" evidence="6">
    <location>
        <begin position="165"/>
        <end position="186"/>
    </location>
</feature>
<dbReference type="GO" id="GO:0022857">
    <property type="term" value="F:transmembrane transporter activity"/>
    <property type="evidence" value="ECO:0007669"/>
    <property type="project" value="TreeGrafter"/>
</dbReference>
<evidence type="ECO:0000256" key="4">
    <source>
        <dbReference type="ARBA" id="ARBA00022989"/>
    </source>
</evidence>
<organism evidence="7 8">
    <name type="scientific">Roridomyces roridus</name>
    <dbReference type="NCBI Taxonomy" id="1738132"/>
    <lineage>
        <taxon>Eukaryota</taxon>
        <taxon>Fungi</taxon>
        <taxon>Dikarya</taxon>
        <taxon>Basidiomycota</taxon>
        <taxon>Agaricomycotina</taxon>
        <taxon>Agaricomycetes</taxon>
        <taxon>Agaricomycetidae</taxon>
        <taxon>Agaricales</taxon>
        <taxon>Marasmiineae</taxon>
        <taxon>Mycenaceae</taxon>
        <taxon>Roridomyces</taxon>
    </lineage>
</organism>
<keyword evidence="8" id="KW-1185">Reference proteome</keyword>
<accession>A0AAD7FAD0</accession>
<protein>
    <submittedName>
        <fullName evidence="7">Uncharacterized protein</fullName>
    </submittedName>
</protein>
<proteinExistence type="predicted"/>
<dbReference type="EMBL" id="JARKIF010000031">
    <property type="protein sequence ID" value="KAJ7612103.1"/>
    <property type="molecule type" value="Genomic_DNA"/>
</dbReference>
<dbReference type="AlphaFoldDB" id="A0AAD7FAD0"/>
<evidence type="ECO:0000256" key="2">
    <source>
        <dbReference type="ARBA" id="ARBA00022448"/>
    </source>
</evidence>
<keyword evidence="2" id="KW-0813">Transport</keyword>
<evidence type="ECO:0000313" key="7">
    <source>
        <dbReference type="EMBL" id="KAJ7612103.1"/>
    </source>
</evidence>
<evidence type="ECO:0000313" key="8">
    <source>
        <dbReference type="Proteomes" id="UP001221142"/>
    </source>
</evidence>
<evidence type="ECO:0000256" key="5">
    <source>
        <dbReference type="ARBA" id="ARBA00023136"/>
    </source>
</evidence>
<sequence>MNSFLKVSQDSQVVGQTFEMGPHKTAADITDPPSLKQVHFGEKLLSYLWASDQHLKSAEERKLDCGILIVATLGWFMAYVDRANIINACTGDFEALCTDFKPFPDVSGMKEDLSIHSNQYTTMQTCFAGLAIMQLQSALVVVKIRPSLSLCICILGWTAMNFFRFMVGFFESAFTPVIVFVFGSWYNKAELAKRNCHLGDGVFPWGSL</sequence>
<gene>
    <name evidence="7" type="ORF">FB45DRAFT_307091</name>
</gene>
<evidence type="ECO:0000256" key="3">
    <source>
        <dbReference type="ARBA" id="ARBA00022692"/>
    </source>
</evidence>
<evidence type="ECO:0000256" key="6">
    <source>
        <dbReference type="SAM" id="Phobius"/>
    </source>
</evidence>
<name>A0AAD7FAD0_9AGAR</name>
<comment type="caution">
    <text evidence="7">The sequence shown here is derived from an EMBL/GenBank/DDBJ whole genome shotgun (WGS) entry which is preliminary data.</text>
</comment>
<dbReference type="PANTHER" id="PTHR43791">
    <property type="entry name" value="PERMEASE-RELATED"/>
    <property type="match status" value="1"/>
</dbReference>
<reference evidence="7" key="1">
    <citation type="submission" date="2023-03" db="EMBL/GenBank/DDBJ databases">
        <title>Massive genome expansion in bonnet fungi (Mycena s.s.) driven by repeated elements and novel gene families across ecological guilds.</title>
        <authorList>
            <consortium name="Lawrence Berkeley National Laboratory"/>
            <person name="Harder C.B."/>
            <person name="Miyauchi S."/>
            <person name="Viragh M."/>
            <person name="Kuo A."/>
            <person name="Thoen E."/>
            <person name="Andreopoulos B."/>
            <person name="Lu D."/>
            <person name="Skrede I."/>
            <person name="Drula E."/>
            <person name="Henrissat B."/>
            <person name="Morin E."/>
            <person name="Kohler A."/>
            <person name="Barry K."/>
            <person name="LaButti K."/>
            <person name="Morin E."/>
            <person name="Salamov A."/>
            <person name="Lipzen A."/>
            <person name="Mereny Z."/>
            <person name="Hegedus B."/>
            <person name="Baldrian P."/>
            <person name="Stursova M."/>
            <person name="Weitz H."/>
            <person name="Taylor A."/>
            <person name="Grigoriev I.V."/>
            <person name="Nagy L.G."/>
            <person name="Martin F."/>
            <person name="Kauserud H."/>
        </authorList>
    </citation>
    <scope>NUCLEOTIDE SEQUENCE</scope>
    <source>
        <strain evidence="7">9284</strain>
    </source>
</reference>
<dbReference type="Gene3D" id="1.20.1250.20">
    <property type="entry name" value="MFS general substrate transporter like domains"/>
    <property type="match status" value="1"/>
</dbReference>
<keyword evidence="4 6" id="KW-1133">Transmembrane helix</keyword>
<evidence type="ECO:0000256" key="1">
    <source>
        <dbReference type="ARBA" id="ARBA00004141"/>
    </source>
</evidence>
<keyword evidence="3 6" id="KW-0812">Transmembrane</keyword>
<dbReference type="InterPro" id="IPR036259">
    <property type="entry name" value="MFS_trans_sf"/>
</dbReference>
<comment type="subcellular location">
    <subcellularLocation>
        <location evidence="1">Membrane</location>
        <topology evidence="1">Multi-pass membrane protein</topology>
    </subcellularLocation>
</comment>
<dbReference type="SUPFAM" id="SSF103473">
    <property type="entry name" value="MFS general substrate transporter"/>
    <property type="match status" value="1"/>
</dbReference>
<dbReference type="GO" id="GO:0016020">
    <property type="term" value="C:membrane"/>
    <property type="evidence" value="ECO:0007669"/>
    <property type="project" value="UniProtKB-SubCell"/>
</dbReference>
<dbReference type="PANTHER" id="PTHR43791:SF39">
    <property type="entry name" value="TRANSPORTER LIZ1_SEO1, PUTATIVE (AFU_ORTHOLOGUE AFUA_3G00980)-RELATED"/>
    <property type="match status" value="1"/>
</dbReference>
<keyword evidence="5 6" id="KW-0472">Membrane</keyword>